<dbReference type="Pfam" id="PF01782">
    <property type="entry name" value="RimM"/>
    <property type="match status" value="1"/>
</dbReference>
<organism evidence="8 9">
    <name type="scientific">Candidatus Arcanibacter lacustris</name>
    <dbReference type="NCBI Taxonomy" id="1607817"/>
    <lineage>
        <taxon>Bacteria</taxon>
        <taxon>Pseudomonadati</taxon>
        <taxon>Pseudomonadota</taxon>
        <taxon>Alphaproteobacteria</taxon>
        <taxon>Rickettsiales</taxon>
        <taxon>Candidatus Arcanibacter</taxon>
    </lineage>
</organism>
<evidence type="ECO:0000256" key="3">
    <source>
        <dbReference type="ARBA" id="ARBA00022552"/>
    </source>
</evidence>
<dbReference type="InterPro" id="IPR009000">
    <property type="entry name" value="Transl_B-barrel_sf"/>
</dbReference>
<dbReference type="InterPro" id="IPR011033">
    <property type="entry name" value="PRC_barrel-like_sf"/>
</dbReference>
<feature type="domain" description="RimM N-terminal" evidence="6">
    <location>
        <begin position="12"/>
        <end position="90"/>
    </location>
</feature>
<comment type="caution">
    <text evidence="8">The sequence shown here is derived from an EMBL/GenBank/DDBJ whole genome shotgun (WGS) entry which is preliminary data.</text>
</comment>
<dbReference type="InterPro" id="IPR036976">
    <property type="entry name" value="RimM_N_sf"/>
</dbReference>
<keyword evidence="4 5" id="KW-0143">Chaperone</keyword>
<dbReference type="Gene3D" id="2.40.30.60">
    <property type="entry name" value="RimM"/>
    <property type="match status" value="1"/>
</dbReference>
<dbReference type="HAMAP" id="MF_00014">
    <property type="entry name" value="Ribosome_mat_RimM"/>
    <property type="match status" value="1"/>
</dbReference>
<comment type="domain">
    <text evidence="5">The PRC barrel domain binds ribosomal protein uS19.</text>
</comment>
<evidence type="ECO:0000256" key="1">
    <source>
        <dbReference type="ARBA" id="ARBA00022490"/>
    </source>
</evidence>
<comment type="function">
    <text evidence="5">An accessory protein needed during the final step in the assembly of 30S ribosomal subunit, possibly for assembly of the head region. Essential for efficient processing of 16S rRNA. May be needed both before and after RbfA during the maturation of 16S rRNA. It has affinity for free ribosomal 30S subunits but not for 70S ribosomes.</text>
</comment>
<dbReference type="EMBL" id="JYHA01000088">
    <property type="protein sequence ID" value="KKB96353.1"/>
    <property type="molecule type" value="Genomic_DNA"/>
</dbReference>
<dbReference type="GO" id="GO:0005737">
    <property type="term" value="C:cytoplasm"/>
    <property type="evidence" value="ECO:0007669"/>
    <property type="project" value="UniProtKB-SubCell"/>
</dbReference>
<keyword evidence="3 5" id="KW-0698">rRNA processing</keyword>
<feature type="domain" description="Ribosome maturation factor RimM PRC barrel" evidence="7">
    <location>
        <begin position="105"/>
        <end position="170"/>
    </location>
</feature>
<accession>A0A0F5MNF9</accession>
<comment type="subcellular location">
    <subcellularLocation>
        <location evidence="5">Cytoplasm</location>
    </subcellularLocation>
</comment>
<evidence type="ECO:0000256" key="5">
    <source>
        <dbReference type="HAMAP-Rule" id="MF_00014"/>
    </source>
</evidence>
<evidence type="ECO:0000313" key="8">
    <source>
        <dbReference type="EMBL" id="KKB96353.1"/>
    </source>
</evidence>
<evidence type="ECO:0000256" key="2">
    <source>
        <dbReference type="ARBA" id="ARBA00022517"/>
    </source>
</evidence>
<dbReference type="GO" id="GO:0042274">
    <property type="term" value="P:ribosomal small subunit biogenesis"/>
    <property type="evidence" value="ECO:0007669"/>
    <property type="project" value="UniProtKB-UniRule"/>
</dbReference>
<dbReference type="Pfam" id="PF24986">
    <property type="entry name" value="PRC_RimM"/>
    <property type="match status" value="1"/>
</dbReference>
<keyword evidence="2 5" id="KW-0690">Ribosome biogenesis</keyword>
<evidence type="ECO:0000313" key="9">
    <source>
        <dbReference type="Proteomes" id="UP000033358"/>
    </source>
</evidence>
<dbReference type="GO" id="GO:0043022">
    <property type="term" value="F:ribosome binding"/>
    <property type="evidence" value="ECO:0007669"/>
    <property type="project" value="InterPro"/>
</dbReference>
<dbReference type="SUPFAM" id="SSF50447">
    <property type="entry name" value="Translation proteins"/>
    <property type="match status" value="1"/>
</dbReference>
<evidence type="ECO:0000256" key="4">
    <source>
        <dbReference type="ARBA" id="ARBA00023186"/>
    </source>
</evidence>
<dbReference type="Proteomes" id="UP000033358">
    <property type="component" value="Unassembled WGS sequence"/>
</dbReference>
<evidence type="ECO:0000259" key="6">
    <source>
        <dbReference type="Pfam" id="PF01782"/>
    </source>
</evidence>
<proteinExistence type="inferred from homology"/>
<dbReference type="SUPFAM" id="SSF50346">
    <property type="entry name" value="PRC-barrel domain"/>
    <property type="match status" value="1"/>
</dbReference>
<reference evidence="8 9" key="1">
    <citation type="submission" date="2015-02" db="EMBL/GenBank/DDBJ databases">
        <title>Single cell genomics of a rare environmental alphaproteobacterium provides unique insights into Rickettsiaceae evolution.</title>
        <authorList>
            <person name="Martijn J."/>
            <person name="Schulz F."/>
            <person name="Zaremba-Niedzwiedzka K."/>
            <person name="Viklund J."/>
            <person name="Stepanauskas R."/>
            <person name="Andersson S.G.E."/>
            <person name="Horn M."/>
            <person name="Guy L."/>
            <person name="Ettema T.J.G."/>
        </authorList>
    </citation>
    <scope>NUCLEOTIDE SEQUENCE [LARGE SCALE GENOMIC DNA]</scope>
    <source>
        <strain evidence="8 9">SCGC AAA041-L04</strain>
    </source>
</reference>
<dbReference type="Gene3D" id="2.30.30.240">
    <property type="entry name" value="PRC-barrel domain"/>
    <property type="match status" value="1"/>
</dbReference>
<protein>
    <recommendedName>
        <fullName evidence="5">Ribosome maturation factor RimM</fullName>
    </recommendedName>
</protein>
<dbReference type="InterPro" id="IPR056792">
    <property type="entry name" value="PRC_RimM"/>
</dbReference>
<dbReference type="GO" id="GO:0005840">
    <property type="term" value="C:ribosome"/>
    <property type="evidence" value="ECO:0007669"/>
    <property type="project" value="InterPro"/>
</dbReference>
<gene>
    <name evidence="5 8" type="primary">rimM</name>
    <name evidence="8" type="ORF">SZ25_00566</name>
</gene>
<dbReference type="InterPro" id="IPR011961">
    <property type="entry name" value="RimM"/>
</dbReference>
<dbReference type="NCBIfam" id="TIGR02273">
    <property type="entry name" value="16S_RimM"/>
    <property type="match status" value="1"/>
</dbReference>
<sequence>MTKNEDTKDLICVAKIIDAHGIKGEVKLKSFTGGQGDIFDFKELLDNSGVLKYKLKKKAITTKAIIASISGVTDRNMAESMVGTMFYVNRIDLPEIEDREEFYYNDLVGMDALNQQKQKIAIVKGVYNFGAGDLIEIEFANGDLEMLPFSNKVVPEINIEQKYLIIDLPEVI</sequence>
<dbReference type="InterPro" id="IPR002676">
    <property type="entry name" value="RimM_N"/>
</dbReference>
<evidence type="ECO:0000259" key="7">
    <source>
        <dbReference type="Pfam" id="PF24986"/>
    </source>
</evidence>
<dbReference type="GO" id="GO:0006364">
    <property type="term" value="P:rRNA processing"/>
    <property type="evidence" value="ECO:0007669"/>
    <property type="project" value="UniProtKB-UniRule"/>
</dbReference>
<keyword evidence="1 5" id="KW-0963">Cytoplasm</keyword>
<keyword evidence="9" id="KW-1185">Reference proteome</keyword>
<comment type="similarity">
    <text evidence="5">Belongs to the RimM family.</text>
</comment>
<dbReference type="PANTHER" id="PTHR33692">
    <property type="entry name" value="RIBOSOME MATURATION FACTOR RIMM"/>
    <property type="match status" value="1"/>
</dbReference>
<comment type="subunit">
    <text evidence="5">Binds ribosomal protein uS19.</text>
</comment>
<name>A0A0F5MNF9_9RICK</name>
<dbReference type="AlphaFoldDB" id="A0A0F5MNF9"/>
<dbReference type="PANTHER" id="PTHR33692:SF1">
    <property type="entry name" value="RIBOSOME MATURATION FACTOR RIMM"/>
    <property type="match status" value="1"/>
</dbReference>